<name>A0ABV0IJC4_9MICC</name>
<evidence type="ECO:0000313" key="2">
    <source>
        <dbReference type="Proteomes" id="UP001484097"/>
    </source>
</evidence>
<proteinExistence type="predicted"/>
<organism evidence="1 2">
    <name type="scientific">Citricoccus nitrophenolicus</name>
    <dbReference type="NCBI Taxonomy" id="863575"/>
    <lineage>
        <taxon>Bacteria</taxon>
        <taxon>Bacillati</taxon>
        <taxon>Actinomycetota</taxon>
        <taxon>Actinomycetes</taxon>
        <taxon>Micrococcales</taxon>
        <taxon>Micrococcaceae</taxon>
        <taxon>Citricoccus</taxon>
    </lineage>
</organism>
<dbReference type="InterPro" id="IPR016024">
    <property type="entry name" value="ARM-type_fold"/>
</dbReference>
<comment type="caution">
    <text evidence="1">The sequence shown here is derived from an EMBL/GenBank/DDBJ whole genome shotgun (WGS) entry which is preliminary data.</text>
</comment>
<dbReference type="Pfam" id="PF13646">
    <property type="entry name" value="HEAT_2"/>
    <property type="match status" value="1"/>
</dbReference>
<dbReference type="InterPro" id="IPR011989">
    <property type="entry name" value="ARM-like"/>
</dbReference>
<dbReference type="Gene3D" id="1.25.10.10">
    <property type="entry name" value="Leucine-rich Repeat Variant"/>
    <property type="match status" value="1"/>
</dbReference>
<keyword evidence="2" id="KW-1185">Reference proteome</keyword>
<sequence>MNRNDWEVNLPATAEGEEAGWVTAAVGQLGSPRLADWAVRLLTGHAHPGDPGDPDIALIRGDISRLDPELALDPHLPRVLGARVLRHHWHHRAVPAVLTGLEDESPAVRQACCRIVAAQGATELVSAAGAVETLLSDPDPRVRSAAALALGEVGGERSAGALQGLLMDPDSVLAGAAEEALARLAERHARPDLRAEPEY</sequence>
<evidence type="ECO:0000313" key="1">
    <source>
        <dbReference type="EMBL" id="MEO9248261.1"/>
    </source>
</evidence>
<reference evidence="1 2" key="1">
    <citation type="submission" date="2024-05" db="EMBL/GenBank/DDBJ databases">
        <authorList>
            <person name="Yi C."/>
        </authorList>
    </citation>
    <scope>NUCLEOTIDE SEQUENCE [LARGE SCALE GENOMIC DNA]</scope>
    <source>
        <strain evidence="1 2">XS13</strain>
    </source>
</reference>
<gene>
    <name evidence="1" type="ORF">ABDK96_11250</name>
</gene>
<protein>
    <submittedName>
        <fullName evidence="1">HEAT repeat domain-containing protein</fullName>
    </submittedName>
</protein>
<dbReference type="InterPro" id="IPR004155">
    <property type="entry name" value="PBS_lyase_HEAT"/>
</dbReference>
<dbReference type="EMBL" id="JBDXMX010000004">
    <property type="protein sequence ID" value="MEO9248261.1"/>
    <property type="molecule type" value="Genomic_DNA"/>
</dbReference>
<dbReference type="SUPFAM" id="SSF48371">
    <property type="entry name" value="ARM repeat"/>
    <property type="match status" value="1"/>
</dbReference>
<dbReference type="RefSeq" id="WP_309813570.1">
    <property type="nucleotide sequence ID" value="NZ_JBDXMX010000004.1"/>
</dbReference>
<accession>A0ABV0IJC4</accession>
<dbReference type="Proteomes" id="UP001484097">
    <property type="component" value="Unassembled WGS sequence"/>
</dbReference>
<dbReference type="SMART" id="SM00567">
    <property type="entry name" value="EZ_HEAT"/>
    <property type="match status" value="1"/>
</dbReference>